<keyword evidence="6" id="KW-0482">Metalloprotease</keyword>
<evidence type="ECO:0000256" key="3">
    <source>
        <dbReference type="ARBA" id="ARBA00022723"/>
    </source>
</evidence>
<dbReference type="InterPro" id="IPR050626">
    <property type="entry name" value="Peptidase_M16"/>
</dbReference>
<evidence type="ECO:0000256" key="5">
    <source>
        <dbReference type="ARBA" id="ARBA00022833"/>
    </source>
</evidence>
<gene>
    <name evidence="13" type="primary">LOC106157117</name>
</gene>
<dbReference type="SUPFAM" id="SSF63411">
    <property type="entry name" value="LuxS/MPP-like metallohydrolase"/>
    <property type="match status" value="4"/>
</dbReference>
<dbReference type="InterPro" id="IPR011249">
    <property type="entry name" value="Metalloenz_LuxS/M16"/>
</dbReference>
<evidence type="ECO:0000256" key="7">
    <source>
        <dbReference type="RuleBase" id="RU004447"/>
    </source>
</evidence>
<dbReference type="KEGG" id="lak:106157117"/>
<keyword evidence="5" id="KW-0862">Zinc</keyword>
<keyword evidence="3" id="KW-0479">Metal-binding</keyword>
<dbReference type="Gene3D" id="3.30.830.10">
    <property type="entry name" value="Metalloenzyme, LuxS/M16 peptidase-like"/>
    <property type="match status" value="4"/>
</dbReference>
<evidence type="ECO:0000259" key="10">
    <source>
        <dbReference type="Pfam" id="PF05193"/>
    </source>
</evidence>
<keyword evidence="2" id="KW-0645">Protease</keyword>
<evidence type="ECO:0000313" key="13">
    <source>
        <dbReference type="RefSeq" id="XP_013388073.1"/>
    </source>
</evidence>
<keyword evidence="4" id="KW-0378">Hydrolase</keyword>
<dbReference type="InterPro" id="IPR032632">
    <property type="entry name" value="Peptidase_M16_M"/>
</dbReference>
<dbReference type="Pfam" id="PF16187">
    <property type="entry name" value="Peptidase_M16_M"/>
    <property type="match status" value="1"/>
</dbReference>
<feature type="domain" description="Peptidase M16 C-terminal" evidence="10">
    <location>
        <begin position="309"/>
        <end position="481"/>
    </location>
</feature>
<dbReference type="Pfam" id="PF05193">
    <property type="entry name" value="Peptidase_M16_C"/>
    <property type="match status" value="2"/>
</dbReference>
<name>A0A1S3HPU7_LINAN</name>
<dbReference type="OrthoDB" id="4953at2759"/>
<dbReference type="InterPro" id="IPR011765">
    <property type="entry name" value="Pept_M16_N"/>
</dbReference>
<dbReference type="GO" id="GO:0004222">
    <property type="term" value="F:metalloendopeptidase activity"/>
    <property type="evidence" value="ECO:0007669"/>
    <property type="project" value="InterPro"/>
</dbReference>
<keyword evidence="12" id="KW-1185">Reference proteome</keyword>
<accession>A0A1S3HPU7</accession>
<feature type="domain" description="Peptidase M16 C-terminal" evidence="10">
    <location>
        <begin position="787"/>
        <end position="969"/>
    </location>
</feature>
<feature type="region of interest" description="Disordered" evidence="8">
    <location>
        <begin position="1051"/>
        <end position="1070"/>
    </location>
</feature>
<evidence type="ECO:0000256" key="1">
    <source>
        <dbReference type="ARBA" id="ARBA00007261"/>
    </source>
</evidence>
<feature type="domain" description="Peptidase M16 N-terminal" evidence="9">
    <location>
        <begin position="149"/>
        <end position="282"/>
    </location>
</feature>
<dbReference type="FunCoup" id="A0A1S3HPU7">
    <property type="interactions" value="1394"/>
</dbReference>
<evidence type="ECO:0000259" key="9">
    <source>
        <dbReference type="Pfam" id="PF00675"/>
    </source>
</evidence>
<sequence length="1151" mass="131961">MLSRYFHRFRSLMHSGCPLSPKKAKIEAGQFSTWSRMTIGETSSASSAECDCPFIQQPGSIIRKSLNDTRQYRIVTLSNSLKVLLISDLKPGEVAAVLQDEESEDEEEESDESGSERSEGESGSEVEDGDRSDIEEEIEEPGDFSNHTKHKDSEKLSAAALCIGVGSFSDPPDIPGLAHFLEHMVFMGSEKYPDENAFDAFIKKHGGNDNAYTDCERTVFYFDIQRKHFRHALDIFAQFFTSPLMKQGAVDREIKAVDSEFDMNLNSDSARKEQLLGSLAQPGHPMGKFMWGNSKSLKTDTAAQGIDIYSRLQDFYRKHYSANVMTLAVQSKDSLDNLEEWVTEIFSKVPNNNMPKDNFDHLKDPFETHNFNKLYKVIPVKNLDHLEITWALPPLGKHYRAKPLNYISWLLGHEEKGSIISYLKKKLWALSITSGNGDGGFEFNSTHSSFSISITLTEEGFIHVAEVLTVVFDYLAMLRRVGPCYRGFKEIQTIENNDFRWQEQSEPVDYVEKICENMQLYPPEEYLTGDSLLFEYNPQLIEQCQNLMTPDRANIMVFSKKFEEMGICNQKEKWFQTDHCVEDVPEEWMQAWMSPDLGNNPELHLPKENEFIATDFSLKEPDMTPVMEFPVVILDNEQSKIWYMKDMHFNVPKGYIFFHLISPIVGQTPQSMVLMDLMVQLLQLKLAEEIYSADLAQLSCAAKVLESGLELQFSGFNHKLHALFRKVVNAIADFNPSEDLFSTVKEQTKKMYYNTCIKPNHVVREIRLAILQDRFWPSTDKHFVVDSLTYDMLMSFVQQFRTQVFIEGMVHGNMTVQEALDLEEYMCKQLKCSAAPKSSLPKTRVHQLPAKTSYCRVKTFNPTDCNSVVTNYYQCGPENLRLAALNELVIMRMEEPCFDILRTREQLGYSVFCTHRDTNGVLGMSVTVCTQANKFKTQYVDEHIEMFLNEFDEMLQKMSEEEFESLVNAMITTKKCEDSHMGEVADRNWGQIVHQQYIFDRRQKTIAELEKLTLQEFRKWHYQNTLESERKKLSVQVIGDCQEHRSISGGGVCSTEVKSPNTMEQTSNSSGLYTSELKDVRNMKGSSRESVALNPEMSRRVAERCSEARNGNKLRYQMVCSEQCEDGVVEVADITDFKESLPLFPICKLLL</sequence>
<evidence type="ECO:0000256" key="2">
    <source>
        <dbReference type="ARBA" id="ARBA00022670"/>
    </source>
</evidence>
<dbReference type="GO" id="GO:0006508">
    <property type="term" value="P:proteolysis"/>
    <property type="evidence" value="ECO:0007669"/>
    <property type="project" value="UniProtKB-KW"/>
</dbReference>
<feature type="compositionally biased region" description="Polar residues" evidence="8">
    <location>
        <begin position="1056"/>
        <end position="1070"/>
    </location>
</feature>
<proteinExistence type="inferred from homology"/>
<dbReference type="FunFam" id="3.30.830.10:FF:000005">
    <property type="entry name" value="nardilysin isoform X1"/>
    <property type="match status" value="1"/>
</dbReference>
<dbReference type="Pfam" id="PF00675">
    <property type="entry name" value="Peptidase_M16"/>
    <property type="match status" value="1"/>
</dbReference>
<comment type="similarity">
    <text evidence="1 7">Belongs to the peptidase M16 family.</text>
</comment>
<evidence type="ECO:0000313" key="12">
    <source>
        <dbReference type="Proteomes" id="UP000085678"/>
    </source>
</evidence>
<dbReference type="PANTHER" id="PTHR43690">
    <property type="entry name" value="NARDILYSIN"/>
    <property type="match status" value="1"/>
</dbReference>
<dbReference type="Proteomes" id="UP000085678">
    <property type="component" value="Unplaced"/>
</dbReference>
<dbReference type="AlphaFoldDB" id="A0A1S3HPU7"/>
<evidence type="ECO:0000256" key="6">
    <source>
        <dbReference type="ARBA" id="ARBA00023049"/>
    </source>
</evidence>
<dbReference type="RefSeq" id="XP_013388073.1">
    <property type="nucleotide sequence ID" value="XM_013532619.1"/>
</dbReference>
<dbReference type="GeneID" id="106157117"/>
<dbReference type="GO" id="GO:0046872">
    <property type="term" value="F:metal ion binding"/>
    <property type="evidence" value="ECO:0007669"/>
    <property type="project" value="UniProtKB-KW"/>
</dbReference>
<evidence type="ECO:0000256" key="8">
    <source>
        <dbReference type="SAM" id="MobiDB-lite"/>
    </source>
</evidence>
<reference evidence="13" key="1">
    <citation type="submission" date="2025-08" db="UniProtKB">
        <authorList>
            <consortium name="RefSeq"/>
        </authorList>
    </citation>
    <scope>IDENTIFICATION</scope>
    <source>
        <tissue evidence="13">Gonads</tissue>
    </source>
</reference>
<dbReference type="PANTHER" id="PTHR43690:SF18">
    <property type="entry name" value="INSULIN-DEGRADING ENZYME-RELATED"/>
    <property type="match status" value="1"/>
</dbReference>
<feature type="region of interest" description="Disordered" evidence="8">
    <location>
        <begin position="98"/>
        <end position="151"/>
    </location>
</feature>
<dbReference type="PROSITE" id="PS00143">
    <property type="entry name" value="INSULINASE"/>
    <property type="match status" value="1"/>
</dbReference>
<evidence type="ECO:0000259" key="11">
    <source>
        <dbReference type="Pfam" id="PF16187"/>
    </source>
</evidence>
<organism evidence="12 13">
    <name type="scientific">Lingula anatina</name>
    <name type="common">Brachiopod</name>
    <name type="synonym">Lingula unguis</name>
    <dbReference type="NCBI Taxonomy" id="7574"/>
    <lineage>
        <taxon>Eukaryota</taxon>
        <taxon>Metazoa</taxon>
        <taxon>Spiralia</taxon>
        <taxon>Lophotrochozoa</taxon>
        <taxon>Brachiopoda</taxon>
        <taxon>Linguliformea</taxon>
        <taxon>Lingulata</taxon>
        <taxon>Lingulida</taxon>
        <taxon>Linguloidea</taxon>
        <taxon>Lingulidae</taxon>
        <taxon>Lingula</taxon>
    </lineage>
</organism>
<protein>
    <submittedName>
        <fullName evidence="13">Nardilysin-like</fullName>
    </submittedName>
</protein>
<feature type="compositionally biased region" description="Acidic residues" evidence="8">
    <location>
        <begin position="122"/>
        <end position="142"/>
    </location>
</feature>
<dbReference type="STRING" id="7574.A0A1S3HPU7"/>
<dbReference type="InterPro" id="IPR007863">
    <property type="entry name" value="Peptidase_M16_C"/>
</dbReference>
<evidence type="ECO:0000256" key="4">
    <source>
        <dbReference type="ARBA" id="ARBA00022801"/>
    </source>
</evidence>
<feature type="compositionally biased region" description="Acidic residues" evidence="8">
    <location>
        <begin position="99"/>
        <end position="113"/>
    </location>
</feature>
<dbReference type="InterPro" id="IPR001431">
    <property type="entry name" value="Pept_M16_Zn_BS"/>
</dbReference>
<dbReference type="InParanoid" id="A0A1S3HPU7"/>
<feature type="domain" description="Peptidase M16 middle/third" evidence="11">
    <location>
        <begin position="499"/>
        <end position="781"/>
    </location>
</feature>